<dbReference type="FunFam" id="3.30.740.10:FF:000003">
    <property type="entry name" value="Dynein light chain"/>
    <property type="match status" value="1"/>
</dbReference>
<dbReference type="Gramene" id="OE9A001406T1">
    <property type="protein sequence ID" value="OE9A001406C1"/>
    <property type="gene ID" value="OE9A001406"/>
</dbReference>
<proteinExistence type="predicted"/>
<sequence>MAACGEKQKKANIYVYNMGTGNLKSESTYPATIKKSLSRGWGLMRSKTYRGSANQGGLKAAEGGGEVVESRKSVSMVETRKSVSIVETRKSVSHVEVNAGSVASFLQVKVLVTDMPGFMQVHAFKCARRIYDSLETFSPKQMAYNMKKEFDKVYGPAWHCIVGSSFGSFVTHSTGCFLYFSMEKLYILVFKTKVQRAPPVKD</sequence>
<dbReference type="InterPro" id="IPR001372">
    <property type="entry name" value="Dynein_light_chain_typ-1/2"/>
</dbReference>
<accession>A0A8S0T4N6</accession>
<dbReference type="GO" id="GO:0007017">
    <property type="term" value="P:microtubule-based process"/>
    <property type="evidence" value="ECO:0007669"/>
    <property type="project" value="InterPro"/>
</dbReference>
<keyword evidence="2" id="KW-1185">Reference proteome</keyword>
<gene>
    <name evidence="1" type="ORF">OLEA9_A001406</name>
</gene>
<dbReference type="Gene3D" id="3.30.740.10">
    <property type="entry name" value="Protein Inhibitor Of Neuronal Nitric Oxide Synthase"/>
    <property type="match status" value="1"/>
</dbReference>
<dbReference type="PANTHER" id="PTHR11886:SF37">
    <property type="entry name" value="DYNEIN LIGHT CHAIN"/>
    <property type="match status" value="1"/>
</dbReference>
<dbReference type="InterPro" id="IPR037177">
    <property type="entry name" value="DLC_sf"/>
</dbReference>
<name>A0A8S0T4N6_OLEEU</name>
<organism evidence="1 2">
    <name type="scientific">Olea europaea subsp. europaea</name>
    <dbReference type="NCBI Taxonomy" id="158383"/>
    <lineage>
        <taxon>Eukaryota</taxon>
        <taxon>Viridiplantae</taxon>
        <taxon>Streptophyta</taxon>
        <taxon>Embryophyta</taxon>
        <taxon>Tracheophyta</taxon>
        <taxon>Spermatophyta</taxon>
        <taxon>Magnoliopsida</taxon>
        <taxon>eudicotyledons</taxon>
        <taxon>Gunneridae</taxon>
        <taxon>Pentapetalae</taxon>
        <taxon>asterids</taxon>
        <taxon>lamiids</taxon>
        <taxon>Lamiales</taxon>
        <taxon>Oleaceae</taxon>
        <taxon>Oleeae</taxon>
        <taxon>Olea</taxon>
    </lineage>
</organism>
<evidence type="ECO:0000313" key="2">
    <source>
        <dbReference type="Proteomes" id="UP000594638"/>
    </source>
</evidence>
<keyword evidence="1" id="KW-0969">Cilium</keyword>
<dbReference type="PANTHER" id="PTHR11886">
    <property type="entry name" value="DYNEIN LIGHT CHAIN"/>
    <property type="match status" value="1"/>
</dbReference>
<dbReference type="AlphaFoldDB" id="A0A8S0T4N6"/>
<keyword evidence="1" id="KW-0966">Cell projection</keyword>
<keyword evidence="1" id="KW-0282">Flagellum</keyword>
<dbReference type="OrthoDB" id="10033309at2759"/>
<dbReference type="GO" id="GO:0045505">
    <property type="term" value="F:dynein intermediate chain binding"/>
    <property type="evidence" value="ECO:0007669"/>
    <property type="project" value="TreeGrafter"/>
</dbReference>
<protein>
    <submittedName>
        <fullName evidence="1">Dynein 8 kDa light chain, flagellar outer arm</fullName>
    </submittedName>
</protein>
<dbReference type="Pfam" id="PF01221">
    <property type="entry name" value="Dynein_light"/>
    <property type="match status" value="1"/>
</dbReference>
<dbReference type="EMBL" id="CACTIH010005600">
    <property type="protein sequence ID" value="CAA2998682.1"/>
    <property type="molecule type" value="Genomic_DNA"/>
</dbReference>
<comment type="caution">
    <text evidence="1">The sequence shown here is derived from an EMBL/GenBank/DDBJ whole genome shotgun (WGS) entry which is preliminary data.</text>
</comment>
<dbReference type="SMART" id="SM01375">
    <property type="entry name" value="Dynein_light"/>
    <property type="match status" value="1"/>
</dbReference>
<dbReference type="GO" id="GO:0005868">
    <property type="term" value="C:cytoplasmic dynein complex"/>
    <property type="evidence" value="ECO:0007669"/>
    <property type="project" value="TreeGrafter"/>
</dbReference>
<reference evidence="1 2" key="1">
    <citation type="submission" date="2019-12" db="EMBL/GenBank/DDBJ databases">
        <authorList>
            <person name="Alioto T."/>
            <person name="Alioto T."/>
            <person name="Gomez Garrido J."/>
        </authorList>
    </citation>
    <scope>NUCLEOTIDE SEQUENCE [LARGE SCALE GENOMIC DNA]</scope>
</reference>
<evidence type="ECO:0000313" key="1">
    <source>
        <dbReference type="EMBL" id="CAA2998682.1"/>
    </source>
</evidence>
<dbReference type="SUPFAM" id="SSF54648">
    <property type="entry name" value="DLC"/>
    <property type="match status" value="1"/>
</dbReference>
<dbReference type="Proteomes" id="UP000594638">
    <property type="component" value="Unassembled WGS sequence"/>
</dbReference>